<proteinExistence type="predicted"/>
<dbReference type="RefSeq" id="WP_142081364.1">
    <property type="nucleotide sequence ID" value="NZ_VFPV01000001.1"/>
</dbReference>
<name>A0A543LJI2_9BURK</name>
<accession>A0A543LJI2</accession>
<organism evidence="1 2">
    <name type="scientific">Acidovorax temperans</name>
    <dbReference type="NCBI Taxonomy" id="80878"/>
    <lineage>
        <taxon>Bacteria</taxon>
        <taxon>Pseudomonadati</taxon>
        <taxon>Pseudomonadota</taxon>
        <taxon>Betaproteobacteria</taxon>
        <taxon>Burkholderiales</taxon>
        <taxon>Comamonadaceae</taxon>
        <taxon>Acidovorax</taxon>
    </lineage>
</organism>
<evidence type="ECO:0000313" key="1">
    <source>
        <dbReference type="EMBL" id="TQN07519.1"/>
    </source>
</evidence>
<comment type="caution">
    <text evidence="1">The sequence shown here is derived from an EMBL/GenBank/DDBJ whole genome shotgun (WGS) entry which is preliminary data.</text>
</comment>
<gene>
    <name evidence="1" type="ORF">BDD18_0646</name>
</gene>
<evidence type="ECO:0000313" key="2">
    <source>
        <dbReference type="Proteomes" id="UP000316993"/>
    </source>
</evidence>
<sequence>MVLSLTATTDQALTAECFERLAPQMTAKGWKVSNASVLTFTTGVEDNLLIPPITLVSELQAWASEVASTVVEAIDGLYELFEGAENAHKAFNARATPPGSEVLVSDALAKDASNDDRIETAIESRGLDASEDGEGSIDMTECLAWMGDTIQSYLDGAQETPPRGEGT</sequence>
<protein>
    <submittedName>
        <fullName evidence="1">Uncharacterized protein</fullName>
    </submittedName>
</protein>
<reference evidence="1 2" key="1">
    <citation type="submission" date="2019-06" db="EMBL/GenBank/DDBJ databases">
        <title>Genomic Encyclopedia of Archaeal and Bacterial Type Strains, Phase II (KMG-II): from individual species to whole genera.</title>
        <authorList>
            <person name="Goeker M."/>
        </authorList>
    </citation>
    <scope>NUCLEOTIDE SEQUENCE [LARGE SCALE GENOMIC DNA]</scope>
    <source>
        <strain evidence="1 2">DSM 7270</strain>
    </source>
</reference>
<dbReference type="Proteomes" id="UP000316993">
    <property type="component" value="Unassembled WGS sequence"/>
</dbReference>
<dbReference type="EMBL" id="VFPV01000001">
    <property type="protein sequence ID" value="TQN07519.1"/>
    <property type="molecule type" value="Genomic_DNA"/>
</dbReference>
<dbReference type="AlphaFoldDB" id="A0A543LJI2"/>